<dbReference type="CDD" id="cd16833">
    <property type="entry name" value="YfiH"/>
    <property type="match status" value="1"/>
</dbReference>
<dbReference type="PANTHER" id="PTHR30616">
    <property type="entry name" value="UNCHARACTERIZED PROTEIN YFIH"/>
    <property type="match status" value="1"/>
</dbReference>
<comment type="similarity">
    <text evidence="2 10">Belongs to the purine nucleoside phosphorylase YfiH/LACC1 family.</text>
</comment>
<evidence type="ECO:0000256" key="2">
    <source>
        <dbReference type="ARBA" id="ARBA00007353"/>
    </source>
</evidence>
<dbReference type="GO" id="GO:0005507">
    <property type="term" value="F:copper ion binding"/>
    <property type="evidence" value="ECO:0007669"/>
    <property type="project" value="TreeGrafter"/>
</dbReference>
<name>A0A1B2LXT6_9GAMM</name>
<evidence type="ECO:0000256" key="7">
    <source>
        <dbReference type="ARBA" id="ARBA00047989"/>
    </source>
</evidence>
<evidence type="ECO:0000256" key="9">
    <source>
        <dbReference type="ARBA" id="ARBA00049893"/>
    </source>
</evidence>
<dbReference type="EMBL" id="CP016895">
    <property type="protein sequence ID" value="AOA57782.1"/>
    <property type="molecule type" value="Genomic_DNA"/>
</dbReference>
<organism evidence="11 12">
    <name type="scientific">Acinetobacter larvae</name>
    <dbReference type="NCBI Taxonomy" id="1789224"/>
    <lineage>
        <taxon>Bacteria</taxon>
        <taxon>Pseudomonadati</taxon>
        <taxon>Pseudomonadota</taxon>
        <taxon>Gammaproteobacteria</taxon>
        <taxon>Moraxellales</taxon>
        <taxon>Moraxellaceae</taxon>
        <taxon>Acinetobacter</taxon>
    </lineage>
</organism>
<dbReference type="STRING" id="1789224.BFG52_05050"/>
<dbReference type="Gene3D" id="3.60.140.10">
    <property type="entry name" value="CNF1/YfiH-like putative cysteine hydrolases"/>
    <property type="match status" value="1"/>
</dbReference>
<evidence type="ECO:0000256" key="8">
    <source>
        <dbReference type="ARBA" id="ARBA00048968"/>
    </source>
</evidence>
<dbReference type="GO" id="GO:0016787">
    <property type="term" value="F:hydrolase activity"/>
    <property type="evidence" value="ECO:0007669"/>
    <property type="project" value="UniProtKB-KW"/>
</dbReference>
<evidence type="ECO:0000256" key="5">
    <source>
        <dbReference type="ARBA" id="ARBA00022801"/>
    </source>
</evidence>
<protein>
    <recommendedName>
        <fullName evidence="10">Purine nucleoside phosphorylase</fullName>
    </recommendedName>
</protein>
<comment type="catalytic activity">
    <reaction evidence="7">
        <text>adenosine + H2O + H(+) = inosine + NH4(+)</text>
        <dbReference type="Rhea" id="RHEA:24408"/>
        <dbReference type="ChEBI" id="CHEBI:15377"/>
        <dbReference type="ChEBI" id="CHEBI:15378"/>
        <dbReference type="ChEBI" id="CHEBI:16335"/>
        <dbReference type="ChEBI" id="CHEBI:17596"/>
        <dbReference type="ChEBI" id="CHEBI:28938"/>
        <dbReference type="EC" id="3.5.4.4"/>
    </reaction>
    <physiologicalReaction direction="left-to-right" evidence="7">
        <dbReference type="Rhea" id="RHEA:24409"/>
    </physiologicalReaction>
</comment>
<dbReference type="GO" id="GO:0017061">
    <property type="term" value="F:S-methyl-5-thioadenosine phosphorylase activity"/>
    <property type="evidence" value="ECO:0007669"/>
    <property type="project" value="UniProtKB-EC"/>
</dbReference>
<reference evidence="11 12" key="1">
    <citation type="submission" date="2016-08" db="EMBL/GenBank/DDBJ databases">
        <authorList>
            <person name="Seilhamer J.J."/>
        </authorList>
    </citation>
    <scope>NUCLEOTIDE SEQUENCE [LARGE SCALE GENOMIC DNA]</scope>
    <source>
        <strain evidence="11 12">BRTC-1</strain>
    </source>
</reference>
<dbReference type="InterPro" id="IPR011324">
    <property type="entry name" value="Cytotoxic_necrot_fac-like_cat"/>
</dbReference>
<dbReference type="OrthoDB" id="4279at2"/>
<dbReference type="InterPro" id="IPR038371">
    <property type="entry name" value="Cu_polyphenol_OxRdtase_sf"/>
</dbReference>
<evidence type="ECO:0000256" key="6">
    <source>
        <dbReference type="ARBA" id="ARBA00022833"/>
    </source>
</evidence>
<dbReference type="SUPFAM" id="SSF64438">
    <property type="entry name" value="CNF1/YfiH-like putative cysteine hydrolases"/>
    <property type="match status" value="1"/>
</dbReference>
<dbReference type="Proteomes" id="UP000093391">
    <property type="component" value="Chromosome"/>
</dbReference>
<comment type="catalytic activity">
    <reaction evidence="1">
        <text>inosine + phosphate = alpha-D-ribose 1-phosphate + hypoxanthine</text>
        <dbReference type="Rhea" id="RHEA:27646"/>
        <dbReference type="ChEBI" id="CHEBI:17368"/>
        <dbReference type="ChEBI" id="CHEBI:17596"/>
        <dbReference type="ChEBI" id="CHEBI:43474"/>
        <dbReference type="ChEBI" id="CHEBI:57720"/>
        <dbReference type="EC" id="2.4.2.1"/>
    </reaction>
    <physiologicalReaction direction="left-to-right" evidence="1">
        <dbReference type="Rhea" id="RHEA:27647"/>
    </physiologicalReaction>
</comment>
<sequence length="246" mass="27027">MQLIQNLAPSVLVAQTEIVHAATLATAQTALQGFNLALHVNDENSRVQQHRMALLEQLTPYGVQQLTWLNQTHSTQCHRVEEQVRMLPLAGDALVTQQRGHALMIMTADCLAIALGDAAGQEVAVLHAGWRGLANGMIENTVASMQYPATWAWMGAAISQAHFEVGAEVREQFCSRYPALSEAFIAAAQAGKYYADLYAMAGYILQQLGIQQITGGEQCSYAQAKQFYSYRRNPLSGRMATLVFRQ</sequence>
<dbReference type="InterPro" id="IPR003730">
    <property type="entry name" value="Cu_polyphenol_OxRdtase"/>
</dbReference>
<evidence type="ECO:0000256" key="1">
    <source>
        <dbReference type="ARBA" id="ARBA00000553"/>
    </source>
</evidence>
<keyword evidence="3" id="KW-0808">Transferase</keyword>
<dbReference type="NCBIfam" id="TIGR00726">
    <property type="entry name" value="peptidoglycan editing factor PgeF"/>
    <property type="match status" value="1"/>
</dbReference>
<evidence type="ECO:0000256" key="3">
    <source>
        <dbReference type="ARBA" id="ARBA00022679"/>
    </source>
</evidence>
<keyword evidence="5" id="KW-0378">Hydrolase</keyword>
<evidence type="ECO:0000256" key="10">
    <source>
        <dbReference type="RuleBase" id="RU361274"/>
    </source>
</evidence>
<evidence type="ECO:0000256" key="4">
    <source>
        <dbReference type="ARBA" id="ARBA00022723"/>
    </source>
</evidence>
<evidence type="ECO:0000313" key="11">
    <source>
        <dbReference type="EMBL" id="AOA57782.1"/>
    </source>
</evidence>
<accession>A0A1B2LXT6</accession>
<dbReference type="PANTHER" id="PTHR30616:SF2">
    <property type="entry name" value="PURINE NUCLEOSIDE PHOSPHORYLASE LACC1"/>
    <property type="match status" value="1"/>
</dbReference>
<evidence type="ECO:0000313" key="12">
    <source>
        <dbReference type="Proteomes" id="UP000093391"/>
    </source>
</evidence>
<dbReference type="Pfam" id="PF02578">
    <property type="entry name" value="Cu-oxidase_4"/>
    <property type="match status" value="1"/>
</dbReference>
<keyword evidence="12" id="KW-1185">Reference proteome</keyword>
<proteinExistence type="inferred from homology"/>
<gene>
    <name evidence="11" type="ORF">BFG52_05050</name>
</gene>
<keyword evidence="4" id="KW-0479">Metal-binding</keyword>
<keyword evidence="6" id="KW-0862">Zinc</keyword>
<dbReference type="RefSeq" id="WP_067553277.1">
    <property type="nucleotide sequence ID" value="NZ_CP016895.1"/>
</dbReference>
<dbReference type="KEGG" id="ala:BFG52_05050"/>
<dbReference type="AlphaFoldDB" id="A0A1B2LXT6"/>
<comment type="catalytic activity">
    <reaction evidence="8">
        <text>adenosine + phosphate = alpha-D-ribose 1-phosphate + adenine</text>
        <dbReference type="Rhea" id="RHEA:27642"/>
        <dbReference type="ChEBI" id="CHEBI:16335"/>
        <dbReference type="ChEBI" id="CHEBI:16708"/>
        <dbReference type="ChEBI" id="CHEBI:43474"/>
        <dbReference type="ChEBI" id="CHEBI:57720"/>
        <dbReference type="EC" id="2.4.2.1"/>
    </reaction>
    <physiologicalReaction direction="left-to-right" evidence="8">
        <dbReference type="Rhea" id="RHEA:27643"/>
    </physiologicalReaction>
</comment>
<comment type="catalytic activity">
    <reaction evidence="9">
        <text>S-methyl-5'-thioadenosine + phosphate = 5-(methylsulfanyl)-alpha-D-ribose 1-phosphate + adenine</text>
        <dbReference type="Rhea" id="RHEA:11852"/>
        <dbReference type="ChEBI" id="CHEBI:16708"/>
        <dbReference type="ChEBI" id="CHEBI:17509"/>
        <dbReference type="ChEBI" id="CHEBI:43474"/>
        <dbReference type="ChEBI" id="CHEBI:58533"/>
        <dbReference type="EC" id="2.4.2.28"/>
    </reaction>
    <physiologicalReaction direction="left-to-right" evidence="9">
        <dbReference type="Rhea" id="RHEA:11853"/>
    </physiologicalReaction>
</comment>